<organism evidence="2 3">
    <name type="scientific">Purpureocillium lilacinum</name>
    <name type="common">Paecilomyces lilacinus</name>
    <dbReference type="NCBI Taxonomy" id="33203"/>
    <lineage>
        <taxon>Eukaryota</taxon>
        <taxon>Fungi</taxon>
        <taxon>Dikarya</taxon>
        <taxon>Ascomycota</taxon>
        <taxon>Pezizomycotina</taxon>
        <taxon>Sordariomycetes</taxon>
        <taxon>Hypocreomycetidae</taxon>
        <taxon>Hypocreales</taxon>
        <taxon>Ophiocordycipitaceae</taxon>
        <taxon>Purpureocillium</taxon>
    </lineage>
</organism>
<dbReference type="Proteomes" id="UP000245956">
    <property type="component" value="Unassembled WGS sequence"/>
</dbReference>
<sequence>MGSARIDPCVDVSTWVAQHLSRLALCQGRLSGALRATLQRCGDKVKELDATQGQSRIWRASFQPSPQDTHLGDSVTASDGVTATVVTLSLVVAFGIICEMPGQLDCLLATRSNVLPLLGHSSSSDLDESSLDAHLLVAEACFRLCCTRQCSARDALRRELWCISALAVPDHTFSARSHRHRQQRGHKQHPLNTPRKLQ</sequence>
<gene>
    <name evidence="2" type="ORF">PCL_01906</name>
</gene>
<evidence type="ECO:0000256" key="1">
    <source>
        <dbReference type="SAM" id="MobiDB-lite"/>
    </source>
</evidence>
<name>A0A2U3E2T5_PURLI</name>
<feature type="region of interest" description="Disordered" evidence="1">
    <location>
        <begin position="174"/>
        <end position="198"/>
    </location>
</feature>
<comment type="caution">
    <text evidence="2">The sequence shown here is derived from an EMBL/GenBank/DDBJ whole genome shotgun (WGS) entry which is preliminary data.</text>
</comment>
<evidence type="ECO:0000313" key="2">
    <source>
        <dbReference type="EMBL" id="PWI68817.1"/>
    </source>
</evidence>
<dbReference type="AlphaFoldDB" id="A0A2U3E2T5"/>
<protein>
    <submittedName>
        <fullName evidence="2">Uncharacterized protein</fullName>
    </submittedName>
</protein>
<accession>A0A2U3E2T5</accession>
<proteinExistence type="predicted"/>
<dbReference type="EMBL" id="LCWV01000014">
    <property type="protein sequence ID" value="PWI68817.1"/>
    <property type="molecule type" value="Genomic_DNA"/>
</dbReference>
<reference evidence="2 3" key="1">
    <citation type="journal article" date="2016" name="Front. Microbiol.">
        <title>Genome and transcriptome sequences reveal the specific parasitism of the nematophagous Purpureocillium lilacinum 36-1.</title>
        <authorList>
            <person name="Xie J."/>
            <person name="Li S."/>
            <person name="Mo C."/>
            <person name="Xiao X."/>
            <person name="Peng D."/>
            <person name="Wang G."/>
            <person name="Xiao Y."/>
        </authorList>
    </citation>
    <scope>NUCLEOTIDE SEQUENCE [LARGE SCALE GENOMIC DNA]</scope>
    <source>
        <strain evidence="2 3">36-1</strain>
    </source>
</reference>
<evidence type="ECO:0000313" key="3">
    <source>
        <dbReference type="Proteomes" id="UP000245956"/>
    </source>
</evidence>
<feature type="compositionally biased region" description="Basic residues" evidence="1">
    <location>
        <begin position="176"/>
        <end position="189"/>
    </location>
</feature>